<dbReference type="EMBL" id="JAESVG020000010">
    <property type="protein sequence ID" value="KAG8623720.1"/>
    <property type="molecule type" value="Genomic_DNA"/>
</dbReference>
<organism evidence="2 3">
    <name type="scientific">Elsinoe batatas</name>
    <dbReference type="NCBI Taxonomy" id="2601811"/>
    <lineage>
        <taxon>Eukaryota</taxon>
        <taxon>Fungi</taxon>
        <taxon>Dikarya</taxon>
        <taxon>Ascomycota</taxon>
        <taxon>Pezizomycotina</taxon>
        <taxon>Dothideomycetes</taxon>
        <taxon>Dothideomycetidae</taxon>
        <taxon>Myriangiales</taxon>
        <taxon>Elsinoaceae</taxon>
        <taxon>Elsinoe</taxon>
    </lineage>
</organism>
<evidence type="ECO:0000313" key="3">
    <source>
        <dbReference type="Proteomes" id="UP000809789"/>
    </source>
</evidence>
<accession>A0A8K0KUV9</accession>
<keyword evidence="3" id="KW-1185">Reference proteome</keyword>
<proteinExistence type="predicted"/>
<feature type="region of interest" description="Disordered" evidence="1">
    <location>
        <begin position="1"/>
        <end position="47"/>
    </location>
</feature>
<evidence type="ECO:0000313" key="2">
    <source>
        <dbReference type="EMBL" id="KAG8623720.1"/>
    </source>
</evidence>
<name>A0A8K0KUV9_9PEZI</name>
<dbReference type="Proteomes" id="UP000809789">
    <property type="component" value="Unassembled WGS sequence"/>
</dbReference>
<protein>
    <submittedName>
        <fullName evidence="2">Uncharacterized protein</fullName>
    </submittedName>
</protein>
<feature type="compositionally biased region" description="Basic and acidic residues" evidence="1">
    <location>
        <begin position="19"/>
        <end position="32"/>
    </location>
</feature>
<reference evidence="2" key="1">
    <citation type="submission" date="2021-07" db="EMBL/GenBank/DDBJ databases">
        <title>Elsinoe batatas strain:CRI-CJ2 Genome sequencing and assembly.</title>
        <authorList>
            <person name="Huang L."/>
        </authorList>
    </citation>
    <scope>NUCLEOTIDE SEQUENCE</scope>
    <source>
        <strain evidence="2">CRI-CJ2</strain>
    </source>
</reference>
<dbReference type="OrthoDB" id="199599at2759"/>
<sequence>MHPSGVPQINNQESNSAEEENHRHDESEREATEMSPIRRPTDRDSIISLPDQRPWISRFWRSNIALSVPHDACRDHLGEGSR</sequence>
<dbReference type="AlphaFoldDB" id="A0A8K0KUV9"/>
<gene>
    <name evidence="2" type="ORF">KVT40_008696</name>
</gene>
<evidence type="ECO:0000256" key="1">
    <source>
        <dbReference type="SAM" id="MobiDB-lite"/>
    </source>
</evidence>
<comment type="caution">
    <text evidence="2">The sequence shown here is derived from an EMBL/GenBank/DDBJ whole genome shotgun (WGS) entry which is preliminary data.</text>
</comment>